<protein>
    <recommendedName>
        <fullName evidence="2">DDE-1 domain-containing protein</fullName>
    </recommendedName>
</protein>
<proteinExistence type="predicted"/>
<dbReference type="GO" id="GO:0003676">
    <property type="term" value="F:nucleic acid binding"/>
    <property type="evidence" value="ECO:0007669"/>
    <property type="project" value="InterPro"/>
</dbReference>
<feature type="region of interest" description="Disordered" evidence="1">
    <location>
        <begin position="263"/>
        <end position="283"/>
    </location>
</feature>
<reference evidence="3" key="1">
    <citation type="submission" date="2022-11" db="EMBL/GenBank/DDBJ databases">
        <authorList>
            <person name="Morgan W.R."/>
            <person name="Tartar A."/>
        </authorList>
    </citation>
    <scope>NUCLEOTIDE SEQUENCE</scope>
    <source>
        <strain evidence="3">ARSEF 373</strain>
    </source>
</reference>
<evidence type="ECO:0000256" key="1">
    <source>
        <dbReference type="SAM" id="MobiDB-lite"/>
    </source>
</evidence>
<dbReference type="Proteomes" id="UP001146120">
    <property type="component" value="Unassembled WGS sequence"/>
</dbReference>
<comment type="caution">
    <text evidence="3">The sequence shown here is derived from an EMBL/GenBank/DDBJ whole genome shotgun (WGS) entry which is preliminary data.</text>
</comment>
<evidence type="ECO:0000259" key="2">
    <source>
        <dbReference type="Pfam" id="PF03184"/>
    </source>
</evidence>
<sequence>PHLSMRRGVLTPNKLRAIAVARIAAGAKAVTVAASLKVHKATVGRWLRCPALSEAKPNKTFVGERGRRSILPNQVEHELISCLREMRTQRYLCVSVRCLFVMLARLDQGFVAARSSEATFMVLYRFMRRNCITIRRVTHKETKKRSDIEIHKMSSVRSKLEELQTFPPFIPPGATSVSQPLDVSVMRVFKMKVEDRYMQTRIFASNNTPMSATERRQHISRIVADAWDSVTSQCIIRGFVKAMLIPIGPREQDGRFVVTVPPPDESDINQNISTENGEDDEDEQEFITSSTQCSLLEDMVEAVV</sequence>
<dbReference type="Pfam" id="PF03184">
    <property type="entry name" value="DDE_1"/>
    <property type="match status" value="1"/>
</dbReference>
<evidence type="ECO:0000313" key="3">
    <source>
        <dbReference type="EMBL" id="DAZ95839.1"/>
    </source>
</evidence>
<accession>A0AAV2YRJ4</accession>
<dbReference type="InterPro" id="IPR009057">
    <property type="entry name" value="Homeodomain-like_sf"/>
</dbReference>
<feature type="domain" description="DDE-1" evidence="2">
    <location>
        <begin position="151"/>
        <end position="239"/>
    </location>
</feature>
<organism evidence="3 4">
    <name type="scientific">Lagenidium giganteum</name>
    <dbReference type="NCBI Taxonomy" id="4803"/>
    <lineage>
        <taxon>Eukaryota</taxon>
        <taxon>Sar</taxon>
        <taxon>Stramenopiles</taxon>
        <taxon>Oomycota</taxon>
        <taxon>Peronosporomycetes</taxon>
        <taxon>Pythiales</taxon>
        <taxon>Pythiaceae</taxon>
    </lineage>
</organism>
<dbReference type="EMBL" id="DAKRPA010000188">
    <property type="protein sequence ID" value="DAZ95839.1"/>
    <property type="molecule type" value="Genomic_DNA"/>
</dbReference>
<keyword evidence="4" id="KW-1185">Reference proteome</keyword>
<evidence type="ECO:0000313" key="4">
    <source>
        <dbReference type="Proteomes" id="UP001146120"/>
    </source>
</evidence>
<dbReference type="InterPro" id="IPR004875">
    <property type="entry name" value="DDE_SF_endonuclease_dom"/>
</dbReference>
<dbReference type="SUPFAM" id="SSF46689">
    <property type="entry name" value="Homeodomain-like"/>
    <property type="match status" value="1"/>
</dbReference>
<dbReference type="AlphaFoldDB" id="A0AAV2YRJ4"/>
<name>A0AAV2YRJ4_9STRA</name>
<reference evidence="3" key="2">
    <citation type="journal article" date="2023" name="Microbiol Resour">
        <title>Decontamination and Annotation of the Draft Genome Sequence of the Oomycete Lagenidium giganteum ARSEF 373.</title>
        <authorList>
            <person name="Morgan W.R."/>
            <person name="Tartar A."/>
        </authorList>
    </citation>
    <scope>NUCLEOTIDE SEQUENCE</scope>
    <source>
        <strain evidence="3">ARSEF 373</strain>
    </source>
</reference>
<feature type="non-terminal residue" evidence="3">
    <location>
        <position position="1"/>
    </location>
</feature>
<gene>
    <name evidence="3" type="ORF">N0F65_008558</name>
</gene>